<evidence type="ECO:0000313" key="2">
    <source>
        <dbReference type="Proteomes" id="UP000618445"/>
    </source>
</evidence>
<accession>A0ABR8CH49</accession>
<dbReference type="Proteomes" id="UP000618445">
    <property type="component" value="Unassembled WGS sequence"/>
</dbReference>
<evidence type="ECO:0000313" key="1">
    <source>
        <dbReference type="EMBL" id="MBD2319295.1"/>
    </source>
</evidence>
<dbReference type="EMBL" id="JACJQY010000047">
    <property type="protein sequence ID" value="MBD2319295.1"/>
    <property type="molecule type" value="Genomic_DNA"/>
</dbReference>
<sequence>MTSQELQKQALQLPISDRWQLVQTLLESLKRESQPSVKRGNLSSLRGIAKSSTGMDELDAKEEYTNYLTEKYQ</sequence>
<reference evidence="1 2" key="1">
    <citation type="journal article" date="2020" name="ISME J.">
        <title>Comparative genomics reveals insights into cyanobacterial evolution and habitat adaptation.</title>
        <authorList>
            <person name="Chen M.Y."/>
            <person name="Teng W.K."/>
            <person name="Zhao L."/>
            <person name="Hu C.X."/>
            <person name="Zhou Y.K."/>
            <person name="Han B.P."/>
            <person name="Song L.R."/>
            <person name="Shu W.S."/>
        </authorList>
    </citation>
    <scope>NUCLEOTIDE SEQUENCE [LARGE SCALE GENOMIC DNA]</scope>
    <source>
        <strain evidence="1 2">FACHB-1050</strain>
    </source>
</reference>
<comment type="caution">
    <text evidence="1">The sequence shown here is derived from an EMBL/GenBank/DDBJ whole genome shotgun (WGS) entry which is preliminary data.</text>
</comment>
<proteinExistence type="predicted"/>
<dbReference type="RefSeq" id="WP_190581112.1">
    <property type="nucleotide sequence ID" value="NZ_CAWPQU010000042.1"/>
</dbReference>
<protein>
    <recommendedName>
        <fullName evidence="3">DUF2281 domain-containing protein</fullName>
    </recommendedName>
</protein>
<evidence type="ECO:0008006" key="3">
    <source>
        <dbReference type="Google" id="ProtNLM"/>
    </source>
</evidence>
<name>A0ABR8CH49_9CYAN</name>
<gene>
    <name evidence="1" type="ORF">H6G05_20920</name>
</gene>
<organism evidence="1 2">
    <name type="scientific">Phormidium tenue FACHB-1050</name>
    <dbReference type="NCBI Taxonomy" id="2692857"/>
    <lineage>
        <taxon>Bacteria</taxon>
        <taxon>Bacillati</taxon>
        <taxon>Cyanobacteriota</taxon>
        <taxon>Cyanophyceae</taxon>
        <taxon>Oscillatoriophycideae</taxon>
        <taxon>Oscillatoriales</taxon>
        <taxon>Oscillatoriaceae</taxon>
        <taxon>Phormidium</taxon>
    </lineage>
</organism>
<keyword evidence="2" id="KW-1185">Reference proteome</keyword>